<dbReference type="Proteomes" id="UP000241462">
    <property type="component" value="Unassembled WGS sequence"/>
</dbReference>
<dbReference type="InParanoid" id="A0A2T3AI61"/>
<name>A0A2T3AI61_9PEZI</name>
<sequence>MHLNGEMAGHAKHHFTIYQWKVFADMHEAVEAWPRWQAPHRETLAVKSGREMTVS</sequence>
<organism evidence="1 2">
    <name type="scientific">Coniella lustricola</name>
    <dbReference type="NCBI Taxonomy" id="2025994"/>
    <lineage>
        <taxon>Eukaryota</taxon>
        <taxon>Fungi</taxon>
        <taxon>Dikarya</taxon>
        <taxon>Ascomycota</taxon>
        <taxon>Pezizomycotina</taxon>
        <taxon>Sordariomycetes</taxon>
        <taxon>Sordariomycetidae</taxon>
        <taxon>Diaporthales</taxon>
        <taxon>Schizoparmaceae</taxon>
        <taxon>Coniella</taxon>
    </lineage>
</organism>
<dbReference type="EMBL" id="KZ678386">
    <property type="protein sequence ID" value="PSR99112.1"/>
    <property type="molecule type" value="Genomic_DNA"/>
</dbReference>
<gene>
    <name evidence="1" type="ORF">BD289DRAFT_424610</name>
</gene>
<reference evidence="1 2" key="1">
    <citation type="journal article" date="2018" name="Mycol. Prog.">
        <title>Coniella lustricola, a new species from submerged detritus.</title>
        <authorList>
            <person name="Raudabaugh D.B."/>
            <person name="Iturriaga T."/>
            <person name="Carver A."/>
            <person name="Mondo S."/>
            <person name="Pangilinan J."/>
            <person name="Lipzen A."/>
            <person name="He G."/>
            <person name="Amirebrahimi M."/>
            <person name="Grigoriev I.V."/>
            <person name="Miller A.N."/>
        </authorList>
    </citation>
    <scope>NUCLEOTIDE SEQUENCE [LARGE SCALE GENOMIC DNA]</scope>
    <source>
        <strain evidence="1 2">B22-T-1</strain>
    </source>
</reference>
<evidence type="ECO:0000313" key="2">
    <source>
        <dbReference type="Proteomes" id="UP000241462"/>
    </source>
</evidence>
<protein>
    <submittedName>
        <fullName evidence="1">Uncharacterized protein</fullName>
    </submittedName>
</protein>
<dbReference type="AlphaFoldDB" id="A0A2T3AI61"/>
<accession>A0A2T3AI61</accession>
<proteinExistence type="predicted"/>
<keyword evidence="2" id="KW-1185">Reference proteome</keyword>
<evidence type="ECO:0000313" key="1">
    <source>
        <dbReference type="EMBL" id="PSR99112.1"/>
    </source>
</evidence>